<dbReference type="STRING" id="983506.L8WNW2"/>
<proteinExistence type="predicted"/>
<dbReference type="OrthoDB" id="2130750at2759"/>
<keyword evidence="4" id="KW-1185">Reference proteome</keyword>
<organism evidence="3 4">
    <name type="scientific">Thanatephorus cucumeris (strain AG1-IA)</name>
    <name type="common">Rice sheath blight fungus</name>
    <name type="synonym">Rhizoctonia solani</name>
    <dbReference type="NCBI Taxonomy" id="983506"/>
    <lineage>
        <taxon>Eukaryota</taxon>
        <taxon>Fungi</taxon>
        <taxon>Dikarya</taxon>
        <taxon>Basidiomycota</taxon>
        <taxon>Agaricomycotina</taxon>
        <taxon>Agaricomycetes</taxon>
        <taxon>Cantharellales</taxon>
        <taxon>Ceratobasidiaceae</taxon>
        <taxon>Rhizoctonia</taxon>
        <taxon>Rhizoctonia solani AG-1</taxon>
    </lineage>
</organism>
<gene>
    <name evidence="3" type="ORF">AG1IA_07513</name>
</gene>
<evidence type="ECO:0000313" key="4">
    <source>
        <dbReference type="Proteomes" id="UP000011668"/>
    </source>
</evidence>
<protein>
    <submittedName>
        <fullName evidence="3">Pyrophosphatase domain-containing protein</fullName>
    </submittedName>
</protein>
<comment type="caution">
    <text evidence="3">The sequence shown here is derived from an EMBL/GenBank/DDBJ whole genome shotgun (WGS) entry which is preliminary data.</text>
</comment>
<dbReference type="Proteomes" id="UP000011668">
    <property type="component" value="Unassembled WGS sequence"/>
</dbReference>
<feature type="compositionally biased region" description="Basic and acidic residues" evidence="2">
    <location>
        <begin position="103"/>
        <end position="122"/>
    </location>
</feature>
<evidence type="ECO:0000256" key="1">
    <source>
        <dbReference type="SAM" id="Coils"/>
    </source>
</evidence>
<keyword evidence="1" id="KW-0175">Coiled coil</keyword>
<feature type="compositionally biased region" description="Basic and acidic residues" evidence="2">
    <location>
        <begin position="76"/>
        <end position="89"/>
    </location>
</feature>
<dbReference type="HOGENOM" id="CLU_778865_0_0_1"/>
<feature type="region of interest" description="Disordered" evidence="2">
    <location>
        <begin position="76"/>
        <end position="122"/>
    </location>
</feature>
<evidence type="ECO:0000256" key="2">
    <source>
        <dbReference type="SAM" id="MobiDB-lite"/>
    </source>
</evidence>
<sequence length="362" mass="40984">MWRGLTVVIWEQDLESLKTPGTQEGDGQPVEVVQLKRELEDIKKALEVAKKNEADLRATLEGLEKDKTEAWQLEQRAAEHQKTVSELQKKGTSAEQLRAESPNTRRDSVDSDSSRGPGKREQIAGLKHIITGLEEEIRQWGSKYAMLEQENKLLESGTEQLQVAMRRLEATIDDKLDTKAEGTDGERIKRIETENELMKTKITEMEQKHARVVLDLNKEITELENLVESKIYREDDLERELERYKEKLARAQRPSGESMLTNGTSKSKSNIKVVTTMADRCELCESKVGLHLLRIQSTLNADSRCAIQDHDGMDCPLLHDGGEDEPTVKISAAIGKDKKGWCADCEEFGHEVDECPNSQEVF</sequence>
<name>L8WNW2_THACA</name>
<dbReference type="OMA" id="SCQSAMT"/>
<reference evidence="3 4" key="1">
    <citation type="journal article" date="2013" name="Nat. Commun.">
        <title>The evolution and pathogenic mechanisms of the rice sheath blight pathogen.</title>
        <authorList>
            <person name="Zheng A."/>
            <person name="Lin R."/>
            <person name="Xu L."/>
            <person name="Qin P."/>
            <person name="Tang C."/>
            <person name="Ai P."/>
            <person name="Zhang D."/>
            <person name="Liu Y."/>
            <person name="Sun Z."/>
            <person name="Feng H."/>
            <person name="Wang Y."/>
            <person name="Chen Y."/>
            <person name="Liang X."/>
            <person name="Fu R."/>
            <person name="Li Q."/>
            <person name="Zhang J."/>
            <person name="Yu X."/>
            <person name="Xie Z."/>
            <person name="Ding L."/>
            <person name="Guan P."/>
            <person name="Tang J."/>
            <person name="Liang Y."/>
            <person name="Wang S."/>
            <person name="Deng Q."/>
            <person name="Li S."/>
            <person name="Zhu J."/>
            <person name="Wang L."/>
            <person name="Liu H."/>
            <person name="Li P."/>
        </authorList>
    </citation>
    <scope>NUCLEOTIDE SEQUENCE [LARGE SCALE GENOMIC DNA]</scope>
    <source>
        <strain evidence="4">AG-1 IA</strain>
    </source>
</reference>
<feature type="coiled-coil region" evidence="1">
    <location>
        <begin position="188"/>
        <end position="254"/>
    </location>
</feature>
<evidence type="ECO:0000313" key="3">
    <source>
        <dbReference type="EMBL" id="ELU38453.1"/>
    </source>
</evidence>
<dbReference type="AlphaFoldDB" id="L8WNW2"/>
<accession>L8WNW2</accession>
<dbReference type="EMBL" id="AFRT01002162">
    <property type="protein sequence ID" value="ELU38453.1"/>
    <property type="molecule type" value="Genomic_DNA"/>
</dbReference>